<evidence type="ECO:0000259" key="4">
    <source>
        <dbReference type="Pfam" id="PF01370"/>
    </source>
</evidence>
<organism evidence="5 6">
    <name type="scientific">Elaeis guineensis var. tenera</name>
    <name type="common">Oil palm</name>
    <dbReference type="NCBI Taxonomy" id="51953"/>
    <lineage>
        <taxon>Eukaryota</taxon>
        <taxon>Viridiplantae</taxon>
        <taxon>Streptophyta</taxon>
        <taxon>Embryophyta</taxon>
        <taxon>Tracheophyta</taxon>
        <taxon>Spermatophyta</taxon>
        <taxon>Magnoliopsida</taxon>
        <taxon>Liliopsida</taxon>
        <taxon>Arecaceae</taxon>
        <taxon>Arecoideae</taxon>
        <taxon>Cocoseae</taxon>
        <taxon>Elaeidinae</taxon>
        <taxon>Elaeis</taxon>
    </lineage>
</organism>
<dbReference type="GO" id="GO:0016853">
    <property type="term" value="F:isomerase activity"/>
    <property type="evidence" value="ECO:0007669"/>
    <property type="project" value="UniProtKB-KW"/>
</dbReference>
<evidence type="ECO:0000256" key="2">
    <source>
        <dbReference type="ARBA" id="ARBA00023027"/>
    </source>
</evidence>
<dbReference type="InterPro" id="IPR036291">
    <property type="entry name" value="NAD(P)-bd_dom_sf"/>
</dbReference>
<evidence type="ECO:0000256" key="3">
    <source>
        <dbReference type="ARBA" id="ARBA00023235"/>
    </source>
</evidence>
<dbReference type="Proteomes" id="UP000504607">
    <property type="component" value="Unplaced"/>
</dbReference>
<evidence type="ECO:0000313" key="6">
    <source>
        <dbReference type="RefSeq" id="XP_010904841.1"/>
    </source>
</evidence>
<keyword evidence="2" id="KW-0520">NAD</keyword>
<reference evidence="6" key="1">
    <citation type="submission" date="2025-08" db="UniProtKB">
        <authorList>
            <consortium name="RefSeq"/>
        </authorList>
    </citation>
    <scope>IDENTIFICATION</scope>
</reference>
<dbReference type="RefSeq" id="XP_010904841.1">
    <property type="nucleotide sequence ID" value="XM_010906539.1"/>
</dbReference>
<evidence type="ECO:0000313" key="5">
    <source>
        <dbReference type="Proteomes" id="UP000504607"/>
    </source>
</evidence>
<evidence type="ECO:0000256" key="1">
    <source>
        <dbReference type="ARBA" id="ARBA00007637"/>
    </source>
</evidence>
<dbReference type="SUPFAM" id="SSF51735">
    <property type="entry name" value="NAD(P)-binding Rossmann-fold domains"/>
    <property type="match status" value="1"/>
</dbReference>
<proteinExistence type="inferred from homology"/>
<comment type="similarity">
    <text evidence="1">Belongs to the NAD(P)-dependent epimerase/dehydratase family.</text>
</comment>
<dbReference type="GeneID" id="105032172"/>
<dbReference type="PANTHER" id="PTHR43574">
    <property type="entry name" value="EPIMERASE-RELATED"/>
    <property type="match status" value="1"/>
</dbReference>
<dbReference type="InterPro" id="IPR001509">
    <property type="entry name" value="Epimerase_deHydtase"/>
</dbReference>
<dbReference type="Gene3D" id="3.40.50.720">
    <property type="entry name" value="NAD(P)-binding Rossmann-like Domain"/>
    <property type="match status" value="1"/>
</dbReference>
<dbReference type="InParanoid" id="A0A6I9Q7W6"/>
<dbReference type="AlphaFoldDB" id="A0A6I9Q7W6"/>
<keyword evidence="5" id="KW-1185">Reference proteome</keyword>
<dbReference type="Pfam" id="PF01370">
    <property type="entry name" value="Epimerase"/>
    <property type="match status" value="1"/>
</dbReference>
<protein>
    <submittedName>
        <fullName evidence="6">UDP-glucuronate 4-epimerase 4-like</fullName>
    </submittedName>
</protein>
<gene>
    <name evidence="6" type="primary">LOC105032172</name>
</gene>
<name>A0A6I9Q7W6_ELAGV</name>
<sequence length="156" mass="17054">MPLSLYNPSLKHACWALLLCTGVFIINGNLSDPNLFNKLLDIVSFTHVLRLASLPADAPLGHLNPAVFAYVDVEALISLFKPACAIDSSSTIIWVSSTFVYGLNPTSTPIVESNPIDHLATLFASGKNTTEEIAYAYRYTYGLSITTLHLFTDYNP</sequence>
<accession>A0A6I9Q7W6</accession>
<keyword evidence="3" id="KW-0413">Isomerase</keyword>
<dbReference type="KEGG" id="egu:105032172"/>
<feature type="domain" description="NAD-dependent epimerase/dehydratase" evidence="4">
    <location>
        <begin position="24"/>
        <end position="154"/>
    </location>
</feature>